<proteinExistence type="predicted"/>
<dbReference type="RefSeq" id="YP_010781403.1">
    <property type="nucleotide sequence ID" value="NC_075039.1"/>
</dbReference>
<organism evidence="1">
    <name type="scientific">Tupanvirus soda lake</name>
    <dbReference type="NCBI Taxonomy" id="2126985"/>
    <lineage>
        <taxon>Viruses</taxon>
        <taxon>Varidnaviria</taxon>
        <taxon>Bamfordvirae</taxon>
        <taxon>Nucleocytoviricota</taxon>
        <taxon>Megaviricetes</taxon>
        <taxon>Imitervirales</taxon>
        <taxon>Mimiviridae</taxon>
        <taxon>Megamimivirinae</taxon>
        <taxon>Tupanvirus</taxon>
        <taxon>Tupanvirus salinum</taxon>
    </lineage>
</organism>
<dbReference type="KEGG" id="vg:80518167"/>
<reference evidence="1" key="2">
    <citation type="journal article" date="2018" name="Nat. Commun.">
        <title>Tailed giant Tupanvirus possesses the most complete translational apparatus of the known virosphere.</title>
        <authorList>
            <person name="Abrahao J."/>
            <person name="Silva L."/>
            <person name="Silva L.S."/>
            <person name="Khalil J.Y.B."/>
            <person name="Rodrigues R."/>
            <person name="Arantes T."/>
            <person name="Assis F."/>
            <person name="Boratto P."/>
            <person name="Andrade M."/>
            <person name="Kroon E.G."/>
            <person name="Ribeiro B."/>
            <person name="Bergier I."/>
            <person name="Seligmann H."/>
            <person name="Ghigo E."/>
            <person name="Colson P."/>
            <person name="Levasseur A."/>
            <person name="Kroemer G."/>
            <person name="Raoult D."/>
            <person name="La Scola B."/>
        </authorList>
    </citation>
    <scope>NUCLEOTIDE SEQUENCE [LARGE SCALE GENOMIC DNA]</scope>
    <source>
        <strain evidence="1">Soda lake</strain>
    </source>
</reference>
<accession>A0A6N1NSX3</accession>
<reference evidence="1" key="1">
    <citation type="submission" date="2017-01" db="EMBL/GenBank/DDBJ databases">
        <authorList>
            <person name="Assis F.L."/>
            <person name="Abrahao J.S."/>
            <person name="Silva L."/>
            <person name="Khalil J.B."/>
            <person name="Rodrigues R."/>
            <person name="Silva L.S."/>
            <person name="Arantes T."/>
            <person name="Boratto P."/>
            <person name="Andrade M."/>
            <person name="Kroon E.G."/>
            <person name="Ribeiro B."/>
            <person name="Bergier I."/>
            <person name="Seligmann H."/>
            <person name="Ghigo E."/>
            <person name="Colson P."/>
            <person name="Levasseur A."/>
            <person name="Raoult D."/>
            <person name="Scola B.L."/>
        </authorList>
    </citation>
    <scope>NUCLEOTIDE SEQUENCE</scope>
    <source>
        <strain evidence="1">Soda lake</strain>
    </source>
</reference>
<protein>
    <submittedName>
        <fullName evidence="1">Putative orfan</fullName>
    </submittedName>
</protein>
<sequence>MHHQIPNVCHAIRFAVTMGSKIKNICLNCYIESVKPYKLAYLCSYDNPCGGSSIYKVVPSVEKLRLHNLVHFEYHLKGIRSVDDFSPIYHWDDIWGKMQGWINPKWQSKFRGKLLRGIYCYDGNGMIAFVEDKKGDIYFVHGVWGNIKTSKISYVF</sequence>
<name>A0A6N1NSX3_9VIRU</name>
<dbReference type="GeneID" id="80518167"/>
<evidence type="ECO:0000313" key="1">
    <source>
        <dbReference type="EMBL" id="QKU34758.1"/>
    </source>
</evidence>
<dbReference type="EMBL" id="KY523104">
    <property type="protein sequence ID" value="QKU34758.1"/>
    <property type="molecule type" value="Genomic_DNA"/>
</dbReference>